<dbReference type="GO" id="GO:0016020">
    <property type="term" value="C:membrane"/>
    <property type="evidence" value="ECO:0007669"/>
    <property type="project" value="UniProtKB-SubCell"/>
</dbReference>
<dbReference type="InterPro" id="IPR026015">
    <property type="entry name" value="ATP_synth_OSCP/delta_N_sf"/>
</dbReference>
<keyword evidence="9" id="KW-1185">Reference proteome</keyword>
<dbReference type="HAMAP" id="MF_01416">
    <property type="entry name" value="ATP_synth_delta_bact"/>
    <property type="match status" value="1"/>
</dbReference>
<dbReference type="PANTHER" id="PTHR11910">
    <property type="entry name" value="ATP SYNTHASE DELTA CHAIN"/>
    <property type="match status" value="1"/>
</dbReference>
<keyword evidence="4" id="KW-0375">Hydrogen ion transport</keyword>
<reference evidence="10" key="1">
    <citation type="submission" date="2025-08" db="UniProtKB">
        <authorList>
            <consortium name="RefSeq"/>
        </authorList>
    </citation>
    <scope>IDENTIFICATION</scope>
    <source>
        <tissue evidence="10">Gonads</tissue>
    </source>
</reference>
<dbReference type="Proteomes" id="UP000085678">
    <property type="component" value="Unplaced"/>
</dbReference>
<dbReference type="SUPFAM" id="SSF47928">
    <property type="entry name" value="N-terminal domain of the delta subunit of the F1F0-ATP synthase"/>
    <property type="match status" value="1"/>
</dbReference>
<comment type="similarity">
    <text evidence="2">Belongs to the ATPase delta chain family.</text>
</comment>
<evidence type="ECO:0000313" key="10">
    <source>
        <dbReference type="RefSeq" id="XP_013413941.1"/>
    </source>
</evidence>
<protein>
    <recommendedName>
        <fullName evidence="8">Oligomycin sensitivity conferral protein</fullName>
    </recommendedName>
</protein>
<dbReference type="OrthoDB" id="1262810at2759"/>
<proteinExistence type="inferred from homology"/>
<dbReference type="GeneID" id="106176213"/>
<dbReference type="PRINTS" id="PR00125">
    <property type="entry name" value="ATPASEDELTA"/>
</dbReference>
<evidence type="ECO:0000256" key="6">
    <source>
        <dbReference type="ARBA" id="ARBA00023136"/>
    </source>
</evidence>
<dbReference type="Pfam" id="PF00213">
    <property type="entry name" value="OSCP"/>
    <property type="match status" value="1"/>
</dbReference>
<dbReference type="KEGG" id="lak:106176213"/>
<dbReference type="OMA" id="MVDNIQD"/>
<evidence type="ECO:0000256" key="7">
    <source>
        <dbReference type="ARBA" id="ARBA00023310"/>
    </source>
</evidence>
<dbReference type="AlphaFoldDB" id="A0A1S3JV17"/>
<evidence type="ECO:0000313" key="9">
    <source>
        <dbReference type="Proteomes" id="UP000085678"/>
    </source>
</evidence>
<dbReference type="NCBIfam" id="TIGR01145">
    <property type="entry name" value="ATP_synt_delta"/>
    <property type="match status" value="1"/>
</dbReference>
<evidence type="ECO:0000256" key="4">
    <source>
        <dbReference type="ARBA" id="ARBA00022781"/>
    </source>
</evidence>
<keyword evidence="3" id="KW-0813">Transport</keyword>
<evidence type="ECO:0000256" key="1">
    <source>
        <dbReference type="ARBA" id="ARBA00004370"/>
    </source>
</evidence>
<dbReference type="RefSeq" id="XP_013413941.1">
    <property type="nucleotide sequence ID" value="XM_013558487.1"/>
</dbReference>
<dbReference type="Gene3D" id="1.10.520.20">
    <property type="entry name" value="N-terminal domain of the delta subunit of the F1F0-ATP synthase"/>
    <property type="match status" value="1"/>
</dbReference>
<dbReference type="InParanoid" id="A0A1S3JV17"/>
<comment type="subcellular location">
    <subcellularLocation>
        <location evidence="1">Membrane</location>
    </subcellularLocation>
</comment>
<organism evidence="9 10">
    <name type="scientific">Lingula anatina</name>
    <name type="common">Brachiopod</name>
    <name type="synonym">Lingula unguis</name>
    <dbReference type="NCBI Taxonomy" id="7574"/>
    <lineage>
        <taxon>Eukaryota</taxon>
        <taxon>Metazoa</taxon>
        <taxon>Spiralia</taxon>
        <taxon>Lophotrochozoa</taxon>
        <taxon>Brachiopoda</taxon>
        <taxon>Linguliformea</taxon>
        <taxon>Lingulata</taxon>
        <taxon>Lingulida</taxon>
        <taxon>Linguloidea</taxon>
        <taxon>Lingulidae</taxon>
        <taxon>Lingula</taxon>
    </lineage>
</organism>
<name>A0A1S3JV17_LINAN</name>
<gene>
    <name evidence="10" type="primary">LOC106176213</name>
</gene>
<sequence>MASFRFAAAAVRQFSTSAARNGEIVQAPIQVFGIEGRYAHALYSAAVKQKKLDAVDKDMQTVQKLIKSDTKFAEFLHSPLLKRSAKTESLSALLKKQGFTDISVNFFETLGENGRLAETTGIVEAFLKITSAEKGEVMCKVTTAQKLDDRQLKDVKAALQMFLTKNQVLNLELQVDPELIGGMTVSIGDKHVDMSMATKYKMYSDLVKETLA</sequence>
<evidence type="ECO:0000256" key="5">
    <source>
        <dbReference type="ARBA" id="ARBA00023065"/>
    </source>
</evidence>
<evidence type="ECO:0000256" key="3">
    <source>
        <dbReference type="ARBA" id="ARBA00022448"/>
    </source>
</evidence>
<keyword evidence="7" id="KW-0066">ATP synthesis</keyword>
<accession>A0A1S3JV17</accession>
<dbReference type="InterPro" id="IPR000711">
    <property type="entry name" value="ATPase_OSCP/dsu"/>
</dbReference>
<keyword evidence="5" id="KW-0406">Ion transport</keyword>
<dbReference type="FunCoup" id="A0A1S3JV17">
    <property type="interactions" value="1714"/>
</dbReference>
<keyword evidence="6" id="KW-0472">Membrane</keyword>
<evidence type="ECO:0000256" key="2">
    <source>
        <dbReference type="ARBA" id="ARBA00007046"/>
    </source>
</evidence>
<dbReference type="GO" id="GO:0046933">
    <property type="term" value="F:proton-transporting ATP synthase activity, rotational mechanism"/>
    <property type="evidence" value="ECO:0007669"/>
    <property type="project" value="InterPro"/>
</dbReference>
<dbReference type="STRING" id="7574.A0A1S3JV17"/>
<evidence type="ECO:0000256" key="8">
    <source>
        <dbReference type="ARBA" id="ARBA00033369"/>
    </source>
</evidence>